<dbReference type="RefSeq" id="WP_143946653.1">
    <property type="nucleotide sequence ID" value="NZ_BAABMB010000004.1"/>
</dbReference>
<sequence length="279" mass="30255">MATVSRDFIDLGAEGVSQSRSAMFNRQTIQAAVNELHGRSQGGCLLLPACSGGGTIDVDQYSYLYNDITIEGYGQATVLRNVTETETFGGQGRIWDVGNYNPNDILTEPAYDVDPLARGSVTATLVTAGHASQFAPGDLVWVATSERVGMFAVGFQANRIRSISGAVLTMERPWYDDIGGVQPQIYKSSGTIINANDGRPRRLVAGCAFRKLRIPKAAHCHLSATGMGYGSGRHVRMHVRGSVDGCSRGDLSQRDVLQQVQPHHFHVLRPFYRVGCVLP</sequence>
<proteinExistence type="predicted"/>
<comment type="caution">
    <text evidence="1">The sequence shown here is derived from an EMBL/GenBank/DDBJ whole genome shotgun (WGS) entry which is preliminary data.</text>
</comment>
<accession>A0A556AZI7</accession>
<gene>
    <name evidence="1" type="ORF">FOZ76_03020</name>
</gene>
<dbReference type="AlphaFoldDB" id="A0A556AZI7"/>
<dbReference type="Proteomes" id="UP000318405">
    <property type="component" value="Unassembled WGS sequence"/>
</dbReference>
<keyword evidence="2" id="KW-1185">Reference proteome</keyword>
<dbReference type="EMBL" id="VLTJ01000005">
    <property type="protein sequence ID" value="TSH98338.1"/>
    <property type="molecule type" value="Genomic_DNA"/>
</dbReference>
<reference evidence="1 2" key="1">
    <citation type="submission" date="2019-07" db="EMBL/GenBank/DDBJ databases">
        <title>Qingshengfaniella alkalisoli gen. nov., sp. nov., isolated from saline soil.</title>
        <authorList>
            <person name="Xu L."/>
            <person name="Huang X.-X."/>
            <person name="Sun J.-Q."/>
        </authorList>
    </citation>
    <scope>NUCLEOTIDE SEQUENCE [LARGE SCALE GENOMIC DNA]</scope>
    <source>
        <strain evidence="1 2">DSM 27279</strain>
    </source>
</reference>
<protein>
    <submittedName>
        <fullName evidence="1">Uncharacterized protein</fullName>
    </submittedName>
</protein>
<name>A0A556AZI7_9BURK</name>
<evidence type="ECO:0000313" key="2">
    <source>
        <dbReference type="Proteomes" id="UP000318405"/>
    </source>
</evidence>
<organism evidence="1 2">
    <name type="scientific">Verticiella sediminum</name>
    <dbReference type="NCBI Taxonomy" id="1247510"/>
    <lineage>
        <taxon>Bacteria</taxon>
        <taxon>Pseudomonadati</taxon>
        <taxon>Pseudomonadota</taxon>
        <taxon>Betaproteobacteria</taxon>
        <taxon>Burkholderiales</taxon>
        <taxon>Alcaligenaceae</taxon>
        <taxon>Verticiella</taxon>
    </lineage>
</organism>
<evidence type="ECO:0000313" key="1">
    <source>
        <dbReference type="EMBL" id="TSH98338.1"/>
    </source>
</evidence>